<organism evidence="10 11">
    <name type="scientific">Trichoplusia ni</name>
    <name type="common">Cabbage looper</name>
    <dbReference type="NCBI Taxonomy" id="7111"/>
    <lineage>
        <taxon>Eukaryota</taxon>
        <taxon>Metazoa</taxon>
        <taxon>Ecdysozoa</taxon>
        <taxon>Arthropoda</taxon>
        <taxon>Hexapoda</taxon>
        <taxon>Insecta</taxon>
        <taxon>Pterygota</taxon>
        <taxon>Neoptera</taxon>
        <taxon>Endopterygota</taxon>
        <taxon>Lepidoptera</taxon>
        <taxon>Glossata</taxon>
        <taxon>Ditrysia</taxon>
        <taxon>Noctuoidea</taxon>
        <taxon>Noctuidae</taxon>
        <taxon>Plusiinae</taxon>
        <taxon>Trichoplusia</taxon>
    </lineage>
</organism>
<dbReference type="AlphaFoldDB" id="A0A7E5VW44"/>
<evidence type="ECO:0000256" key="6">
    <source>
        <dbReference type="ARBA" id="ARBA00023170"/>
    </source>
</evidence>
<dbReference type="KEGG" id="tnl:113497235"/>
<evidence type="ECO:0000256" key="1">
    <source>
        <dbReference type="ARBA" id="ARBA00004651"/>
    </source>
</evidence>
<dbReference type="GO" id="GO:0005886">
    <property type="term" value="C:plasma membrane"/>
    <property type="evidence" value="ECO:0007669"/>
    <property type="project" value="UniProtKB-SubCell"/>
</dbReference>
<dbReference type="SUPFAM" id="SSF53850">
    <property type="entry name" value="Periplasmic binding protein-like II"/>
    <property type="match status" value="1"/>
</dbReference>
<keyword evidence="6" id="KW-0675">Receptor</keyword>
<evidence type="ECO:0000256" key="4">
    <source>
        <dbReference type="ARBA" id="ARBA00022989"/>
    </source>
</evidence>
<evidence type="ECO:0000256" key="9">
    <source>
        <dbReference type="SAM" id="SignalP"/>
    </source>
</evidence>
<keyword evidence="10" id="KW-1185">Reference proteome</keyword>
<accession>A0A7E5VW44</accession>
<proteinExistence type="predicted"/>
<evidence type="ECO:0000256" key="2">
    <source>
        <dbReference type="ARBA" id="ARBA00022475"/>
    </source>
</evidence>
<dbReference type="Proteomes" id="UP000322000">
    <property type="component" value="Chromosome 9"/>
</dbReference>
<keyword evidence="2" id="KW-1003">Cell membrane</keyword>
<protein>
    <submittedName>
        <fullName evidence="11">Uncharacterized protein LOC113497235</fullName>
    </submittedName>
</protein>
<evidence type="ECO:0000256" key="8">
    <source>
        <dbReference type="SAM" id="Phobius"/>
    </source>
</evidence>
<evidence type="ECO:0000256" key="3">
    <source>
        <dbReference type="ARBA" id="ARBA00022692"/>
    </source>
</evidence>
<dbReference type="InParanoid" id="A0A7E5VW44"/>
<feature type="chain" id="PRO_5028998238" evidence="9">
    <location>
        <begin position="18"/>
        <end position="595"/>
    </location>
</feature>
<feature type="transmembrane region" description="Helical" evidence="8">
    <location>
        <begin position="374"/>
        <end position="394"/>
    </location>
</feature>
<comment type="subcellular location">
    <subcellularLocation>
        <location evidence="1">Cell membrane</location>
        <topology evidence="1">Multi-pass membrane protein</topology>
    </subcellularLocation>
</comment>
<dbReference type="PANTHER" id="PTHR42643:SF30">
    <property type="entry name" value="IONOTROPIC RECEPTOR 40A-RELATED"/>
    <property type="match status" value="1"/>
</dbReference>
<keyword evidence="9" id="KW-0732">Signal</keyword>
<evidence type="ECO:0000256" key="7">
    <source>
        <dbReference type="ARBA" id="ARBA00023180"/>
    </source>
</evidence>
<keyword evidence="5 8" id="KW-0472">Membrane</keyword>
<evidence type="ECO:0000313" key="11">
    <source>
        <dbReference type="RefSeq" id="XP_026732497.1"/>
    </source>
</evidence>
<sequence length="595" mass="69096">MWFACFLVSVLYVSGQCENIMETRQFDNEHSLVQCVTNILKLYFSEGKLTYVEMESDDDELLKNIYSSSKFSLVSRRSTFQPHLPNQGYLMTSRDVTAFAKHFKYLLMDPMWNPYTRVLIVIRSLSESDLRNAFDVLLNHHVNNVVIVNGTADAHLYAYNPFDNHACGKYYSDIISYGICSQTEMNLYPEKIGARLKNCTFLASLSHRPPFSIDPARTEGENLLGTEAYIFKVLMEKEQINFIMNYNYNGDIFSTVAPNMTAIGPMNMLQNNETHVIVGGMMMVAARAAAFSYLGGYHDYNNEIRIIVKTASLIPIWKSVYIEFDITVWMLLFLTLIVYTMILIYVFRDMDKGQLILDLLDNLLSHGRHIRSRTLVKCLLLVWIWFAYLINTFYQSSLVSLTTDPSKEYQVADDKDLVEYRYEPCFSLALRNFLMSESVTNGSSFPPQRKGCHTTAEAMQTITKTKGFYTMVPNYVYLYNMKSFNNKWGESLIYPFEKPYARFLFCFYFYKGFPISKSLRLNARRMRESGLADKSLSDLYFKRSLKQRFSQKQFEVRFSLPWRVYVIGCAISAITFILELVPKNVWPKCRIQLQS</sequence>
<dbReference type="PANTHER" id="PTHR42643">
    <property type="entry name" value="IONOTROPIC RECEPTOR 20A-RELATED"/>
    <property type="match status" value="1"/>
</dbReference>
<dbReference type="OrthoDB" id="7457888at2759"/>
<keyword evidence="4 8" id="KW-1133">Transmembrane helix</keyword>
<evidence type="ECO:0000313" key="10">
    <source>
        <dbReference type="Proteomes" id="UP000322000"/>
    </source>
</evidence>
<evidence type="ECO:0000256" key="5">
    <source>
        <dbReference type="ARBA" id="ARBA00023136"/>
    </source>
</evidence>
<gene>
    <name evidence="11" type="primary">LOC113497235</name>
</gene>
<reference evidence="11" key="1">
    <citation type="submission" date="2025-08" db="UniProtKB">
        <authorList>
            <consortium name="RefSeq"/>
        </authorList>
    </citation>
    <scope>IDENTIFICATION</scope>
</reference>
<keyword evidence="3 8" id="KW-0812">Transmembrane</keyword>
<dbReference type="GeneID" id="113497235"/>
<feature type="signal peptide" evidence="9">
    <location>
        <begin position="1"/>
        <end position="17"/>
    </location>
</feature>
<dbReference type="Gene3D" id="3.40.190.10">
    <property type="entry name" value="Periplasmic binding protein-like II"/>
    <property type="match status" value="1"/>
</dbReference>
<dbReference type="InterPro" id="IPR052192">
    <property type="entry name" value="Insect_Ionotropic_Sensory_Rcpt"/>
</dbReference>
<feature type="transmembrane region" description="Helical" evidence="8">
    <location>
        <begin position="562"/>
        <end position="581"/>
    </location>
</feature>
<feature type="transmembrane region" description="Helical" evidence="8">
    <location>
        <begin position="328"/>
        <end position="347"/>
    </location>
</feature>
<dbReference type="RefSeq" id="XP_026732497.1">
    <property type="nucleotide sequence ID" value="XM_026876696.1"/>
</dbReference>
<name>A0A7E5VW44_TRINI</name>
<keyword evidence="7" id="KW-0325">Glycoprotein</keyword>